<evidence type="ECO:0000313" key="1">
    <source>
        <dbReference type="EMBL" id="KLU03159.1"/>
    </source>
</evidence>
<dbReference type="STRING" id="595434.RISK_004788"/>
<proteinExistence type="predicted"/>
<keyword evidence="2" id="KW-1185">Reference proteome</keyword>
<reference evidence="1" key="1">
    <citation type="submission" date="2015-05" db="EMBL/GenBank/DDBJ databases">
        <title>Permanent draft genome of Rhodopirellula islandicus K833.</title>
        <authorList>
            <person name="Kizina J."/>
            <person name="Richter M."/>
            <person name="Glockner F.O."/>
            <person name="Harder J."/>
        </authorList>
    </citation>
    <scope>NUCLEOTIDE SEQUENCE [LARGE SCALE GENOMIC DNA]</scope>
    <source>
        <strain evidence="1">K833</strain>
    </source>
</reference>
<evidence type="ECO:0000313" key="2">
    <source>
        <dbReference type="Proteomes" id="UP000036367"/>
    </source>
</evidence>
<accession>A0A0J1EBZ9</accession>
<sequence length="44" mass="4798">MRPSSLSTVRVTLLDDNEPGTQTFGGKCSTLVQLRFESGVVRQS</sequence>
<gene>
    <name evidence="1" type="ORF">RISK_004788</name>
</gene>
<protein>
    <submittedName>
        <fullName evidence="1">Uncharacterized protein</fullName>
    </submittedName>
</protein>
<dbReference type="EMBL" id="LECT01000040">
    <property type="protein sequence ID" value="KLU03159.1"/>
    <property type="molecule type" value="Genomic_DNA"/>
</dbReference>
<dbReference type="AlphaFoldDB" id="A0A0J1EBZ9"/>
<name>A0A0J1EBZ9_RHOIS</name>
<dbReference type="Proteomes" id="UP000036367">
    <property type="component" value="Unassembled WGS sequence"/>
</dbReference>
<comment type="caution">
    <text evidence="1">The sequence shown here is derived from an EMBL/GenBank/DDBJ whole genome shotgun (WGS) entry which is preliminary data.</text>
</comment>
<dbReference type="PATRIC" id="fig|595434.4.peg.4548"/>
<organism evidence="1 2">
    <name type="scientific">Rhodopirellula islandica</name>
    <dbReference type="NCBI Taxonomy" id="595434"/>
    <lineage>
        <taxon>Bacteria</taxon>
        <taxon>Pseudomonadati</taxon>
        <taxon>Planctomycetota</taxon>
        <taxon>Planctomycetia</taxon>
        <taxon>Pirellulales</taxon>
        <taxon>Pirellulaceae</taxon>
        <taxon>Rhodopirellula</taxon>
    </lineage>
</organism>